<reference evidence="4" key="1">
    <citation type="submission" date="2020-10" db="EMBL/GenBank/DDBJ databases">
        <authorList>
            <person name="Gilroy R."/>
        </authorList>
    </citation>
    <scope>NUCLEOTIDE SEQUENCE</scope>
    <source>
        <strain evidence="4">CHK152-2994</strain>
    </source>
</reference>
<dbReference type="InterPro" id="IPR013149">
    <property type="entry name" value="ADH-like_C"/>
</dbReference>
<accession>A0A9D1FX20</accession>
<dbReference type="SUPFAM" id="SSF51735">
    <property type="entry name" value="NAD(P)-binding Rossmann-fold domains"/>
    <property type="match status" value="1"/>
</dbReference>
<comment type="caution">
    <text evidence="4">The sequence shown here is derived from an EMBL/GenBank/DDBJ whole genome shotgun (WGS) entry which is preliminary data.</text>
</comment>
<dbReference type="InterPro" id="IPR050129">
    <property type="entry name" value="Zn_alcohol_dh"/>
</dbReference>
<dbReference type="InterPro" id="IPR011032">
    <property type="entry name" value="GroES-like_sf"/>
</dbReference>
<gene>
    <name evidence="4" type="ORF">IAD41_08885</name>
</gene>
<dbReference type="PANTHER" id="PTHR43401">
    <property type="entry name" value="L-THREONINE 3-DEHYDROGENASE"/>
    <property type="match status" value="1"/>
</dbReference>
<dbReference type="Gene3D" id="3.90.180.10">
    <property type="entry name" value="Medium-chain alcohol dehydrogenases, catalytic domain"/>
    <property type="match status" value="1"/>
</dbReference>
<feature type="domain" description="Alcohol dehydrogenase-like C-terminal" evidence="2">
    <location>
        <begin position="172"/>
        <end position="297"/>
    </location>
</feature>
<evidence type="ECO:0000313" key="4">
    <source>
        <dbReference type="EMBL" id="HIS83702.1"/>
    </source>
</evidence>
<feature type="domain" description="Alcohol dehydrogenase-like N-terminal" evidence="3">
    <location>
        <begin position="27"/>
        <end position="125"/>
    </location>
</feature>
<proteinExistence type="predicted"/>
<dbReference type="InterPro" id="IPR013154">
    <property type="entry name" value="ADH-like_N"/>
</dbReference>
<name>A0A9D1FX20_9BACT</name>
<dbReference type="GO" id="GO:0016491">
    <property type="term" value="F:oxidoreductase activity"/>
    <property type="evidence" value="ECO:0007669"/>
    <property type="project" value="UniProtKB-KW"/>
</dbReference>
<dbReference type="Pfam" id="PF00107">
    <property type="entry name" value="ADH_zinc_N"/>
    <property type="match status" value="1"/>
</dbReference>
<evidence type="ECO:0000259" key="2">
    <source>
        <dbReference type="Pfam" id="PF00107"/>
    </source>
</evidence>
<evidence type="ECO:0000259" key="3">
    <source>
        <dbReference type="Pfam" id="PF08240"/>
    </source>
</evidence>
<evidence type="ECO:0000256" key="1">
    <source>
        <dbReference type="ARBA" id="ARBA00023002"/>
    </source>
</evidence>
<dbReference type="InterPro" id="IPR036291">
    <property type="entry name" value="NAD(P)-bd_dom_sf"/>
</dbReference>
<keyword evidence="1" id="KW-0560">Oxidoreductase</keyword>
<dbReference type="AlphaFoldDB" id="A0A9D1FX20"/>
<dbReference type="PANTHER" id="PTHR43401:SF2">
    <property type="entry name" value="L-THREONINE 3-DEHYDROGENASE"/>
    <property type="match status" value="1"/>
</dbReference>
<sequence>MKTAVIDNDKILVKKVDDISLDECRGALVKVLGCGLCGSDIVKFREKISPDGTVLGHEIVAEILDINSDTKFKKGDKIVTSHHIPCGECIYCKSGNVSMCEHFKKTNIKPGGFSELVYLSEEHLQNVAHLLPENLDEIEGAFYEPLGCCVRAVRRADLPKGSTVLVVGLGSIGILMAQALKSFGMNVIGCDLIDERIQILKNLGLEAINSSDFETSKQFVFSKTENYGVDAVFMTSGADKAIDFALKLVRNGGKILVFASTPKNFGYPNNEIYYRELTVLGSYSPAPSDLSESLELLRTGKVKVQGLSTVYALDEINQAFEDTISNKILKAYIKVS</sequence>
<dbReference type="EMBL" id="DVJO01000190">
    <property type="protein sequence ID" value="HIS83702.1"/>
    <property type="molecule type" value="Genomic_DNA"/>
</dbReference>
<reference evidence="4" key="2">
    <citation type="journal article" date="2021" name="PeerJ">
        <title>Extensive microbial diversity within the chicken gut microbiome revealed by metagenomics and culture.</title>
        <authorList>
            <person name="Gilroy R."/>
            <person name="Ravi A."/>
            <person name="Getino M."/>
            <person name="Pursley I."/>
            <person name="Horton D.L."/>
            <person name="Alikhan N.F."/>
            <person name="Baker D."/>
            <person name="Gharbi K."/>
            <person name="Hall N."/>
            <person name="Watson M."/>
            <person name="Adriaenssens E.M."/>
            <person name="Foster-Nyarko E."/>
            <person name="Jarju S."/>
            <person name="Secka A."/>
            <person name="Antonio M."/>
            <person name="Oren A."/>
            <person name="Chaudhuri R.R."/>
            <person name="La Ragione R."/>
            <person name="Hildebrand F."/>
            <person name="Pallen M.J."/>
        </authorList>
    </citation>
    <scope>NUCLEOTIDE SEQUENCE</scope>
    <source>
        <strain evidence="4">CHK152-2994</strain>
    </source>
</reference>
<dbReference type="Pfam" id="PF08240">
    <property type="entry name" value="ADH_N"/>
    <property type="match status" value="1"/>
</dbReference>
<organism evidence="4 5">
    <name type="scientific">Candidatus Scatenecus faecavium</name>
    <dbReference type="NCBI Taxonomy" id="2840915"/>
    <lineage>
        <taxon>Bacteria</taxon>
        <taxon>Candidatus Scatenecus</taxon>
    </lineage>
</organism>
<dbReference type="SUPFAM" id="SSF50129">
    <property type="entry name" value="GroES-like"/>
    <property type="match status" value="1"/>
</dbReference>
<dbReference type="Gene3D" id="3.40.50.720">
    <property type="entry name" value="NAD(P)-binding Rossmann-like Domain"/>
    <property type="match status" value="1"/>
</dbReference>
<protein>
    <submittedName>
        <fullName evidence="4">Alcohol dehydrogenase catalytic domain-containing protein</fullName>
    </submittedName>
</protein>
<dbReference type="Proteomes" id="UP000824139">
    <property type="component" value="Unassembled WGS sequence"/>
</dbReference>
<evidence type="ECO:0000313" key="5">
    <source>
        <dbReference type="Proteomes" id="UP000824139"/>
    </source>
</evidence>